<dbReference type="RefSeq" id="WP_247975778.1">
    <property type="nucleotide sequence ID" value="NZ_CP095848.1"/>
</dbReference>
<keyword evidence="1" id="KW-0472">Membrane</keyword>
<feature type="chain" id="PRO_5045582571" evidence="2">
    <location>
        <begin position="24"/>
        <end position="78"/>
    </location>
</feature>
<keyword evidence="2" id="KW-0732">Signal</keyword>
<keyword evidence="4" id="KW-1185">Reference proteome</keyword>
<protein>
    <submittedName>
        <fullName evidence="3">Uncharacterized protein</fullName>
    </submittedName>
</protein>
<evidence type="ECO:0000256" key="2">
    <source>
        <dbReference type="SAM" id="SignalP"/>
    </source>
</evidence>
<keyword evidence="1" id="KW-0812">Transmembrane</keyword>
<accession>A0ABY4JA00</accession>
<dbReference type="Proteomes" id="UP000829647">
    <property type="component" value="Chromosome"/>
</dbReference>
<keyword evidence="1" id="KW-1133">Transmembrane helix</keyword>
<name>A0ABY4JA00_9BACT</name>
<dbReference type="EMBL" id="CP095848">
    <property type="protein sequence ID" value="UPL49628.1"/>
    <property type="molecule type" value="Genomic_DNA"/>
</dbReference>
<feature type="signal peptide" evidence="2">
    <location>
        <begin position="1"/>
        <end position="23"/>
    </location>
</feature>
<evidence type="ECO:0000313" key="3">
    <source>
        <dbReference type="EMBL" id="UPL49628.1"/>
    </source>
</evidence>
<proteinExistence type="predicted"/>
<feature type="transmembrane region" description="Helical" evidence="1">
    <location>
        <begin position="42"/>
        <end position="64"/>
    </location>
</feature>
<organism evidence="3 4">
    <name type="scientific">Hymenobacter sublimis</name>
    <dbReference type="NCBI Taxonomy" id="2933777"/>
    <lineage>
        <taxon>Bacteria</taxon>
        <taxon>Pseudomonadati</taxon>
        <taxon>Bacteroidota</taxon>
        <taxon>Cytophagia</taxon>
        <taxon>Cytophagales</taxon>
        <taxon>Hymenobacteraceae</taxon>
        <taxon>Hymenobacter</taxon>
    </lineage>
</organism>
<gene>
    <name evidence="3" type="ORF">MWH26_01650</name>
</gene>
<evidence type="ECO:0000313" key="4">
    <source>
        <dbReference type="Proteomes" id="UP000829647"/>
    </source>
</evidence>
<evidence type="ECO:0000256" key="1">
    <source>
        <dbReference type="SAM" id="Phobius"/>
    </source>
</evidence>
<sequence length="78" mass="8389">MMKRVVATWLASLLLLTGPAAWACQVCRPRVHAGIHNAEYTANLLLLLLPVAVVLLVGLGLFYAPTLKARLTSPSAHD</sequence>
<reference evidence="3 4" key="1">
    <citation type="submission" date="2022-04" db="EMBL/GenBank/DDBJ databases">
        <title>Hymenobacter sp. isolated from the air.</title>
        <authorList>
            <person name="Won M."/>
            <person name="Lee C.-M."/>
            <person name="Woen H.-Y."/>
            <person name="Kwon S.-W."/>
        </authorList>
    </citation>
    <scope>NUCLEOTIDE SEQUENCE [LARGE SCALE GENOMIC DNA]</scope>
    <source>
        <strain evidence="4">5516 S-25</strain>
    </source>
</reference>